<sequence length="233" mass="25942">MQITSLENPKIKYLVKLNTSKFRKQEGKFIVEGKHLVDEARRQNVLIEAYSTIEKEDYIFITPAIMKKICNTDTLVTEIGLCKILDKKELSNKLLLLDGVQDPGNMGALMRSAKAFGFDTIILGDGCCDIYNDKVIRSSQGAIFKLNFVSSNLKEFILSHKEYKIYGTNVVNGISLSEVSNDNLIGVVLGNEGNGIKDETFSVIEKNIYIPMDNTESLNVSVAGGIIMYELRG</sequence>
<dbReference type="SUPFAM" id="SSF55315">
    <property type="entry name" value="L30e-like"/>
    <property type="match status" value="1"/>
</dbReference>
<accession>A0A397RW71</accession>
<dbReference type="Pfam" id="PF00588">
    <property type="entry name" value="SpoU_methylase"/>
    <property type="match status" value="1"/>
</dbReference>
<dbReference type="InterPro" id="IPR029064">
    <property type="entry name" value="Ribosomal_eL30-like_sf"/>
</dbReference>
<dbReference type="GO" id="GO:0008173">
    <property type="term" value="F:RNA methyltransferase activity"/>
    <property type="evidence" value="ECO:0007669"/>
    <property type="project" value="InterPro"/>
</dbReference>
<dbReference type="AlphaFoldDB" id="A0A397RW71"/>
<comment type="caution">
    <text evidence="6">The sequence shown here is derived from an EMBL/GenBank/DDBJ whole genome shotgun (WGS) entry which is preliminary data.</text>
</comment>
<keyword evidence="3 6" id="KW-0808">Transferase</keyword>
<evidence type="ECO:0000256" key="3">
    <source>
        <dbReference type="ARBA" id="ARBA00022679"/>
    </source>
</evidence>
<feature type="domain" description="MRM3-like substrate binding" evidence="5">
    <location>
        <begin position="8"/>
        <end position="51"/>
    </location>
</feature>
<dbReference type="GO" id="GO:0006396">
    <property type="term" value="P:RNA processing"/>
    <property type="evidence" value="ECO:0007669"/>
    <property type="project" value="InterPro"/>
</dbReference>
<dbReference type="FunCoup" id="A0A397RW71">
    <property type="interactions" value="256"/>
</dbReference>
<keyword evidence="2 6" id="KW-0489">Methyltransferase</keyword>
<evidence type="ECO:0000259" key="5">
    <source>
        <dbReference type="Pfam" id="PF22435"/>
    </source>
</evidence>
<protein>
    <submittedName>
        <fullName evidence="6">TrmH family RNA methyltransferase</fullName>
    </submittedName>
</protein>
<gene>
    <name evidence="6" type="ORF">EI71_01050</name>
</gene>
<dbReference type="EMBL" id="QXEV01000009">
    <property type="protein sequence ID" value="RIA75877.1"/>
    <property type="molecule type" value="Genomic_DNA"/>
</dbReference>
<dbReference type="OrthoDB" id="9794400at2"/>
<comment type="similarity">
    <text evidence="1">Belongs to the class IV-like SAM-binding methyltransferase superfamily. RNA methyltransferase TrmH family.</text>
</comment>
<dbReference type="InterPro" id="IPR051259">
    <property type="entry name" value="rRNA_Methyltransferase"/>
</dbReference>
<dbReference type="SUPFAM" id="SSF75217">
    <property type="entry name" value="alpha/beta knot"/>
    <property type="match status" value="1"/>
</dbReference>
<dbReference type="PANTHER" id="PTHR43191:SF2">
    <property type="entry name" value="RRNA METHYLTRANSFERASE 3, MITOCHONDRIAL"/>
    <property type="match status" value="1"/>
</dbReference>
<evidence type="ECO:0000313" key="6">
    <source>
        <dbReference type="EMBL" id="RIA75877.1"/>
    </source>
</evidence>
<dbReference type="PANTHER" id="PTHR43191">
    <property type="entry name" value="RRNA METHYLTRANSFERASE 3"/>
    <property type="match status" value="1"/>
</dbReference>
<organism evidence="6 7">
    <name type="scientific">Anaeroplasma bactoclasticum</name>
    <dbReference type="NCBI Taxonomy" id="2088"/>
    <lineage>
        <taxon>Bacteria</taxon>
        <taxon>Bacillati</taxon>
        <taxon>Mycoplasmatota</taxon>
        <taxon>Mollicutes</taxon>
        <taxon>Anaeroplasmatales</taxon>
        <taxon>Anaeroplasmataceae</taxon>
        <taxon>Anaeroplasma</taxon>
    </lineage>
</organism>
<dbReference type="InterPro" id="IPR029028">
    <property type="entry name" value="Alpha/beta_knot_MTases"/>
</dbReference>
<dbReference type="InParanoid" id="A0A397RW71"/>
<evidence type="ECO:0000313" key="7">
    <source>
        <dbReference type="Proteomes" id="UP000266506"/>
    </source>
</evidence>
<reference evidence="6 7" key="1">
    <citation type="submission" date="2018-08" db="EMBL/GenBank/DDBJ databases">
        <title>Genomic Encyclopedia of Archaeal and Bacterial Type Strains, Phase II (KMG-II): from individual species to whole genera.</title>
        <authorList>
            <person name="Goeker M."/>
        </authorList>
    </citation>
    <scope>NUCLEOTIDE SEQUENCE [LARGE SCALE GENOMIC DNA]</scope>
    <source>
        <strain evidence="6 7">ATCC 27112</strain>
    </source>
</reference>
<dbReference type="InterPro" id="IPR029026">
    <property type="entry name" value="tRNA_m1G_MTases_N"/>
</dbReference>
<dbReference type="GO" id="GO:0003723">
    <property type="term" value="F:RNA binding"/>
    <property type="evidence" value="ECO:0007669"/>
    <property type="project" value="InterPro"/>
</dbReference>
<proteinExistence type="inferred from homology"/>
<feature type="domain" description="tRNA/rRNA methyltransferase SpoU type" evidence="4">
    <location>
        <begin position="94"/>
        <end position="229"/>
    </location>
</feature>
<dbReference type="Pfam" id="PF22435">
    <property type="entry name" value="MRM3-like_sub_bind"/>
    <property type="match status" value="1"/>
</dbReference>
<dbReference type="CDD" id="cd18095">
    <property type="entry name" value="SpoU-like_rRNA-MTase"/>
    <property type="match status" value="1"/>
</dbReference>
<dbReference type="RefSeq" id="WP_119016197.1">
    <property type="nucleotide sequence ID" value="NZ_QXEV01000009.1"/>
</dbReference>
<dbReference type="InterPro" id="IPR053888">
    <property type="entry name" value="MRM3-like_sub_bind"/>
</dbReference>
<dbReference type="Proteomes" id="UP000266506">
    <property type="component" value="Unassembled WGS sequence"/>
</dbReference>
<evidence type="ECO:0000259" key="4">
    <source>
        <dbReference type="Pfam" id="PF00588"/>
    </source>
</evidence>
<dbReference type="Gene3D" id="3.40.1280.10">
    <property type="match status" value="1"/>
</dbReference>
<dbReference type="InterPro" id="IPR001537">
    <property type="entry name" value="SpoU_MeTrfase"/>
</dbReference>
<keyword evidence="7" id="KW-1185">Reference proteome</keyword>
<name>A0A397RW71_9MOLU</name>
<dbReference type="Gene3D" id="3.30.1330.30">
    <property type="match status" value="1"/>
</dbReference>
<dbReference type="GO" id="GO:0032259">
    <property type="term" value="P:methylation"/>
    <property type="evidence" value="ECO:0007669"/>
    <property type="project" value="UniProtKB-KW"/>
</dbReference>
<evidence type="ECO:0000256" key="2">
    <source>
        <dbReference type="ARBA" id="ARBA00022603"/>
    </source>
</evidence>
<evidence type="ECO:0000256" key="1">
    <source>
        <dbReference type="ARBA" id="ARBA00007228"/>
    </source>
</evidence>